<evidence type="ECO:0000256" key="4">
    <source>
        <dbReference type="ARBA" id="ARBA00023163"/>
    </source>
</evidence>
<dbReference type="InterPro" id="IPR058031">
    <property type="entry name" value="AAA_lid_NorR"/>
</dbReference>
<dbReference type="PRINTS" id="PR01590">
    <property type="entry name" value="HTHFIS"/>
</dbReference>
<keyword evidence="4" id="KW-0804">Transcription</keyword>
<protein>
    <submittedName>
        <fullName evidence="6">Helix-turn-helix domain-containing protein</fullName>
    </submittedName>
</protein>
<evidence type="ECO:0000259" key="5">
    <source>
        <dbReference type="PROSITE" id="PS50045"/>
    </source>
</evidence>
<evidence type="ECO:0000256" key="2">
    <source>
        <dbReference type="ARBA" id="ARBA00022840"/>
    </source>
</evidence>
<dbReference type="Proteomes" id="UP001479933">
    <property type="component" value="Chromosome"/>
</dbReference>
<dbReference type="InterPro" id="IPR009057">
    <property type="entry name" value="Homeodomain-like_sf"/>
</dbReference>
<feature type="domain" description="Sigma-54 factor interaction" evidence="5">
    <location>
        <begin position="402"/>
        <end position="460"/>
    </location>
</feature>
<dbReference type="InterPro" id="IPR029016">
    <property type="entry name" value="GAF-like_dom_sf"/>
</dbReference>
<dbReference type="RefSeq" id="WP_066164586.1">
    <property type="nucleotide sequence ID" value="NZ_CP136137.1"/>
</dbReference>
<name>A0ABZ2TWL1_9ACTN</name>
<dbReference type="Gene3D" id="3.30.450.40">
    <property type="match status" value="1"/>
</dbReference>
<proteinExistence type="predicted"/>
<accession>A0ABZ2TWL1</accession>
<evidence type="ECO:0000313" key="7">
    <source>
        <dbReference type="Proteomes" id="UP001479933"/>
    </source>
</evidence>
<evidence type="ECO:0000256" key="3">
    <source>
        <dbReference type="ARBA" id="ARBA00023015"/>
    </source>
</evidence>
<reference evidence="6 7" key="1">
    <citation type="journal article" date="2023" name="Virus Evol.">
        <title>Computational host range prediction-The good, the bad, and the ugly.</title>
        <authorList>
            <person name="Howell A.A."/>
            <person name="Versoza C.J."/>
            <person name="Pfeifer S.P."/>
        </authorList>
    </citation>
    <scope>NUCLEOTIDE SEQUENCE [LARGE SCALE GENOMIC DNA]</scope>
    <source>
        <strain evidence="6 7">1610/1b</strain>
    </source>
</reference>
<dbReference type="SUPFAM" id="SSF52540">
    <property type="entry name" value="P-loop containing nucleoside triphosphate hydrolases"/>
    <property type="match status" value="1"/>
</dbReference>
<dbReference type="InterPro" id="IPR002197">
    <property type="entry name" value="HTH_Fis"/>
</dbReference>
<dbReference type="PROSITE" id="PS50045">
    <property type="entry name" value="SIGMA54_INTERACT_4"/>
    <property type="match status" value="1"/>
</dbReference>
<dbReference type="Pfam" id="PF02954">
    <property type="entry name" value="HTH_8"/>
    <property type="match status" value="1"/>
</dbReference>
<dbReference type="Pfam" id="PF25601">
    <property type="entry name" value="AAA_lid_14"/>
    <property type="match status" value="1"/>
</dbReference>
<dbReference type="SUPFAM" id="SSF46689">
    <property type="entry name" value="Homeodomain-like"/>
    <property type="match status" value="1"/>
</dbReference>
<keyword evidence="2" id="KW-0067">ATP-binding</keyword>
<dbReference type="EMBL" id="CP136137">
    <property type="protein sequence ID" value="WYY05802.1"/>
    <property type="molecule type" value="Genomic_DNA"/>
</dbReference>
<dbReference type="PANTHER" id="PTHR32071">
    <property type="entry name" value="TRANSCRIPTIONAL REGULATORY PROTEIN"/>
    <property type="match status" value="1"/>
</dbReference>
<dbReference type="InterPro" id="IPR002078">
    <property type="entry name" value="Sigma_54_int"/>
</dbReference>
<dbReference type="Gene3D" id="1.10.8.60">
    <property type="match status" value="1"/>
</dbReference>
<organism evidence="6 7">
    <name type="scientific">Gordonia hydrophobica</name>
    <dbReference type="NCBI Taxonomy" id="40516"/>
    <lineage>
        <taxon>Bacteria</taxon>
        <taxon>Bacillati</taxon>
        <taxon>Actinomycetota</taxon>
        <taxon>Actinomycetes</taxon>
        <taxon>Mycobacteriales</taxon>
        <taxon>Gordoniaceae</taxon>
        <taxon>Gordonia</taxon>
    </lineage>
</organism>
<gene>
    <name evidence="6" type="ORF">RVF87_11975</name>
</gene>
<keyword evidence="3" id="KW-0805">Transcription regulation</keyword>
<evidence type="ECO:0000313" key="6">
    <source>
        <dbReference type="EMBL" id="WYY05802.1"/>
    </source>
</evidence>
<sequence>MTTQLPHRDVIAASWRRVRSTGLAPDARPTPILTDVAAADPLLDAARPVLARAAEVLGGTKTALLLVDDQSRMVARVSADATLERRLADAGAVDGAAFDEEAMGTTALGTTAEVRGDVTINSEEHYLEQFRSLSCFGRPIVHPATRRVAGVICMTEVAPRINPLSVPLIRGLVDDIAERLLNRSHADHRAVIAAFERAARRRDIGVAAVGDDLQLTNALAAGLLGPGDFGTLRMMVHAPSNHDRVITLVSGISADVAIDRIPGVRSAAVFRLRPRIEDDDTTPLPAPTAPAASIAICGEHGTGRTTRAASLVPEKHLRLDVAATLLDGCAPDVAGAIAQSRADGSGLVVDGADLLDDRSLRLLQAAVSAHDPARPPIVVISEPATGASSSLAALLACCRHRVTLPPLRQRTGELAALGQQIVERIDPQLELGSAAADALVCQEWPGNLTELSIVLEEAAATTLARGSRQITAADLPAEYRGSSRAARLMGMEQAERQAIIDALDAAAGNKSSAAKALGVSRTTLYARIRALGIGG</sequence>
<dbReference type="Gene3D" id="1.10.10.60">
    <property type="entry name" value="Homeodomain-like"/>
    <property type="match status" value="1"/>
</dbReference>
<keyword evidence="7" id="KW-1185">Reference proteome</keyword>
<dbReference type="InterPro" id="IPR027417">
    <property type="entry name" value="P-loop_NTPase"/>
</dbReference>
<keyword evidence="1" id="KW-0547">Nucleotide-binding</keyword>
<evidence type="ECO:0000256" key="1">
    <source>
        <dbReference type="ARBA" id="ARBA00022741"/>
    </source>
</evidence>